<keyword evidence="3" id="KW-1185">Reference proteome</keyword>
<dbReference type="PANTHER" id="PTHR34846">
    <property type="entry name" value="4-CARBOXYMUCONOLACTONE DECARBOXYLASE FAMILY PROTEIN (AFU_ORTHOLOGUE AFUA_6G11590)"/>
    <property type="match status" value="1"/>
</dbReference>
<proteinExistence type="predicted"/>
<evidence type="ECO:0000259" key="1">
    <source>
        <dbReference type="Pfam" id="PF02627"/>
    </source>
</evidence>
<reference evidence="2 3" key="1">
    <citation type="submission" date="2019-06" db="EMBL/GenBank/DDBJ databases">
        <title>New taxonomy in bacterial strain CC-CFT640, isolated from vineyard.</title>
        <authorList>
            <person name="Lin S.-Y."/>
            <person name="Tsai C.-F."/>
            <person name="Young C.-C."/>
        </authorList>
    </citation>
    <scope>NUCLEOTIDE SEQUENCE [LARGE SCALE GENOMIC DNA]</scope>
    <source>
        <strain evidence="2 3">CC-CFT640</strain>
    </source>
</reference>
<dbReference type="OrthoDB" id="4704294at2"/>
<gene>
    <name evidence="2" type="ORF">FHP25_19400</name>
</gene>
<feature type="domain" description="Carboxymuconolactone decarboxylase-like" evidence="1">
    <location>
        <begin position="38"/>
        <end position="97"/>
    </location>
</feature>
<dbReference type="PANTHER" id="PTHR34846:SF11">
    <property type="entry name" value="4-CARBOXYMUCONOLACTONE DECARBOXYLASE FAMILY PROTEIN (AFU_ORTHOLOGUE AFUA_6G11590)"/>
    <property type="match status" value="1"/>
</dbReference>
<accession>A0A5C8PJ32</accession>
<dbReference type="InterPro" id="IPR029032">
    <property type="entry name" value="AhpD-like"/>
</dbReference>
<name>A0A5C8PJ32_9HYPH</name>
<evidence type="ECO:0000313" key="2">
    <source>
        <dbReference type="EMBL" id="TXL73822.1"/>
    </source>
</evidence>
<dbReference type="AlphaFoldDB" id="A0A5C8PJ32"/>
<dbReference type="Pfam" id="PF02627">
    <property type="entry name" value="CMD"/>
    <property type="match status" value="1"/>
</dbReference>
<dbReference type="InterPro" id="IPR003779">
    <property type="entry name" value="CMD-like"/>
</dbReference>
<dbReference type="SUPFAM" id="SSF69118">
    <property type="entry name" value="AhpD-like"/>
    <property type="match status" value="1"/>
</dbReference>
<sequence length="183" mass="20410">MARLKYLTKADLAPENQDLLARDLPLFQILAYSPGGSRAFTGLGGYIRFGSKLDARLRELAILQVGYLTRSAYEYAHHIKIGFDFGVSPDDIRGLIAESDGQASSLEPLAQAVLRGAREMTTDLAMSDATFAELRRHLSEEHLLDLVMTISFYNGVVRLLATMQIDLEPEYRKYLDQFPLPAA</sequence>
<dbReference type="RefSeq" id="WP_147848617.1">
    <property type="nucleotide sequence ID" value="NZ_VDUZ01000022.1"/>
</dbReference>
<dbReference type="EMBL" id="VDUZ01000022">
    <property type="protein sequence ID" value="TXL73822.1"/>
    <property type="molecule type" value="Genomic_DNA"/>
</dbReference>
<comment type="caution">
    <text evidence="2">The sequence shown here is derived from an EMBL/GenBank/DDBJ whole genome shotgun (WGS) entry which is preliminary data.</text>
</comment>
<dbReference type="GO" id="GO:0051920">
    <property type="term" value="F:peroxiredoxin activity"/>
    <property type="evidence" value="ECO:0007669"/>
    <property type="project" value="InterPro"/>
</dbReference>
<evidence type="ECO:0000313" key="3">
    <source>
        <dbReference type="Proteomes" id="UP000321638"/>
    </source>
</evidence>
<dbReference type="Gene3D" id="1.20.1290.10">
    <property type="entry name" value="AhpD-like"/>
    <property type="match status" value="1"/>
</dbReference>
<dbReference type="Proteomes" id="UP000321638">
    <property type="component" value="Unassembled WGS sequence"/>
</dbReference>
<organism evidence="2 3">
    <name type="scientific">Vineibacter terrae</name>
    <dbReference type="NCBI Taxonomy" id="2586908"/>
    <lineage>
        <taxon>Bacteria</taxon>
        <taxon>Pseudomonadati</taxon>
        <taxon>Pseudomonadota</taxon>
        <taxon>Alphaproteobacteria</taxon>
        <taxon>Hyphomicrobiales</taxon>
        <taxon>Vineibacter</taxon>
    </lineage>
</organism>
<protein>
    <submittedName>
        <fullName evidence="2">Carboxymuconolactone decarboxylase family protein</fullName>
    </submittedName>
</protein>